<evidence type="ECO:0000313" key="2">
    <source>
        <dbReference type="EMBL" id="MBW0540015.1"/>
    </source>
</evidence>
<name>A0A9Q3FFH9_9BASI</name>
<dbReference type="OrthoDB" id="5101518at2759"/>
<dbReference type="PANTHER" id="PTHR46148:SF52">
    <property type="entry name" value="OS04G0603800 PROTEIN"/>
    <property type="match status" value="1"/>
</dbReference>
<gene>
    <name evidence="2" type="ORF">O181_079730</name>
</gene>
<dbReference type="EMBL" id="AVOT02044647">
    <property type="protein sequence ID" value="MBW0540015.1"/>
    <property type="molecule type" value="Genomic_DNA"/>
</dbReference>
<dbReference type="AlphaFoldDB" id="A0A9Q3FFH9"/>
<organism evidence="2 3">
    <name type="scientific">Austropuccinia psidii MF-1</name>
    <dbReference type="NCBI Taxonomy" id="1389203"/>
    <lineage>
        <taxon>Eukaryota</taxon>
        <taxon>Fungi</taxon>
        <taxon>Dikarya</taxon>
        <taxon>Basidiomycota</taxon>
        <taxon>Pucciniomycotina</taxon>
        <taxon>Pucciniomycetes</taxon>
        <taxon>Pucciniales</taxon>
        <taxon>Sphaerophragmiaceae</taxon>
        <taxon>Austropuccinia</taxon>
    </lineage>
</organism>
<feature type="domain" description="Tf2-1-like SH3-like" evidence="1">
    <location>
        <begin position="59"/>
        <end position="120"/>
    </location>
</feature>
<accession>A0A9Q3FFH9</accession>
<evidence type="ECO:0000259" key="1">
    <source>
        <dbReference type="Pfam" id="PF24626"/>
    </source>
</evidence>
<proteinExistence type="predicted"/>
<keyword evidence="3" id="KW-1185">Reference proteome</keyword>
<dbReference type="Pfam" id="PF24626">
    <property type="entry name" value="SH3_Tf2-1"/>
    <property type="match status" value="1"/>
</dbReference>
<sequence length="143" mass="17018">MEKIHNLTQFTLLKTLLLEIYQQRSNKYKPISRELEFSINRFERYSDKSRACPPVYNPGDMVWLSSKKIKSTRLTKKLSERWLSPFPILEKVISHAYNLKLPTQWEFIHPVFHIYLLEPIKESTSPNCHQAPHPPVIIEKEEE</sequence>
<dbReference type="Proteomes" id="UP000765509">
    <property type="component" value="Unassembled WGS sequence"/>
</dbReference>
<comment type="caution">
    <text evidence="2">The sequence shown here is derived from an EMBL/GenBank/DDBJ whole genome shotgun (WGS) entry which is preliminary data.</text>
</comment>
<dbReference type="InterPro" id="IPR056924">
    <property type="entry name" value="SH3_Tf2-1"/>
</dbReference>
<reference evidence="2" key="1">
    <citation type="submission" date="2021-03" db="EMBL/GenBank/DDBJ databases">
        <title>Draft genome sequence of rust myrtle Austropuccinia psidii MF-1, a brazilian biotype.</title>
        <authorList>
            <person name="Quecine M.C."/>
            <person name="Pachon D.M.R."/>
            <person name="Bonatelli M.L."/>
            <person name="Correr F.H."/>
            <person name="Franceschini L.M."/>
            <person name="Leite T.F."/>
            <person name="Margarido G.R.A."/>
            <person name="Almeida C.A."/>
            <person name="Ferrarezi J.A."/>
            <person name="Labate C.A."/>
        </authorList>
    </citation>
    <scope>NUCLEOTIDE SEQUENCE</scope>
    <source>
        <strain evidence="2">MF-1</strain>
    </source>
</reference>
<protein>
    <recommendedName>
        <fullName evidence="1">Tf2-1-like SH3-like domain-containing protein</fullName>
    </recommendedName>
</protein>
<dbReference type="PANTHER" id="PTHR46148">
    <property type="entry name" value="CHROMO DOMAIN-CONTAINING PROTEIN"/>
    <property type="match status" value="1"/>
</dbReference>
<evidence type="ECO:0000313" key="3">
    <source>
        <dbReference type="Proteomes" id="UP000765509"/>
    </source>
</evidence>